<dbReference type="PANTHER" id="PTHR45125:SF28">
    <property type="entry name" value="OS02G0603500 PROTEIN"/>
    <property type="match status" value="1"/>
</dbReference>
<feature type="compositionally biased region" description="Basic and acidic residues" evidence="2">
    <location>
        <begin position="106"/>
        <end position="119"/>
    </location>
</feature>
<keyword evidence="5" id="KW-1185">Reference proteome</keyword>
<accession>A0A1B6PBW4</accession>
<proteinExistence type="predicted"/>
<organism evidence="4 5">
    <name type="scientific">Sorghum bicolor</name>
    <name type="common">Sorghum</name>
    <name type="synonym">Sorghum vulgare</name>
    <dbReference type="NCBI Taxonomy" id="4558"/>
    <lineage>
        <taxon>Eukaryota</taxon>
        <taxon>Viridiplantae</taxon>
        <taxon>Streptophyta</taxon>
        <taxon>Embryophyta</taxon>
        <taxon>Tracheophyta</taxon>
        <taxon>Spermatophyta</taxon>
        <taxon>Magnoliopsida</taxon>
        <taxon>Liliopsida</taxon>
        <taxon>Poales</taxon>
        <taxon>Poaceae</taxon>
        <taxon>PACMAD clade</taxon>
        <taxon>Panicoideae</taxon>
        <taxon>Andropogonodae</taxon>
        <taxon>Andropogoneae</taxon>
        <taxon>Sorghinae</taxon>
        <taxon>Sorghum</taxon>
    </lineage>
</organism>
<feature type="compositionally biased region" description="Basic and acidic residues" evidence="2">
    <location>
        <begin position="61"/>
        <end position="70"/>
    </location>
</feature>
<evidence type="ECO:0000313" key="4">
    <source>
        <dbReference type="EMBL" id="KXG23202.1"/>
    </source>
</evidence>
<dbReference type="EMBL" id="CM000767">
    <property type="protein sequence ID" value="KXG23202.1"/>
    <property type="molecule type" value="Genomic_DNA"/>
</dbReference>
<dbReference type="InParanoid" id="A0A1B6PBW4"/>
<evidence type="ECO:0000256" key="2">
    <source>
        <dbReference type="SAM" id="MobiDB-lite"/>
    </source>
</evidence>
<dbReference type="AlphaFoldDB" id="A0A1B6PBW4"/>
<keyword evidence="1" id="KW-0175">Coiled coil</keyword>
<reference evidence="4 5" key="1">
    <citation type="journal article" date="2009" name="Nature">
        <title>The Sorghum bicolor genome and the diversification of grasses.</title>
        <authorList>
            <person name="Paterson A.H."/>
            <person name="Bowers J.E."/>
            <person name="Bruggmann R."/>
            <person name="Dubchak I."/>
            <person name="Grimwood J."/>
            <person name="Gundlach H."/>
            <person name="Haberer G."/>
            <person name="Hellsten U."/>
            <person name="Mitros T."/>
            <person name="Poliakov A."/>
            <person name="Schmutz J."/>
            <person name="Spannagl M."/>
            <person name="Tang H."/>
            <person name="Wang X."/>
            <person name="Wicker T."/>
            <person name="Bharti A.K."/>
            <person name="Chapman J."/>
            <person name="Feltus F.A."/>
            <person name="Gowik U."/>
            <person name="Grigoriev I.V."/>
            <person name="Lyons E."/>
            <person name="Maher C.A."/>
            <person name="Martis M."/>
            <person name="Narechania A."/>
            <person name="Otillar R.P."/>
            <person name="Penning B.W."/>
            <person name="Salamov A.A."/>
            <person name="Wang Y."/>
            <person name="Zhang L."/>
            <person name="Carpita N.C."/>
            <person name="Freeling M."/>
            <person name="Gingle A.R."/>
            <person name="Hash C.T."/>
            <person name="Keller B."/>
            <person name="Klein P."/>
            <person name="Kresovich S."/>
            <person name="McCann M.C."/>
            <person name="Ming R."/>
            <person name="Peterson D.G."/>
            <person name="Mehboob-ur-Rahman"/>
            <person name="Ware D."/>
            <person name="Westhoff P."/>
            <person name="Mayer K.F."/>
            <person name="Messing J."/>
            <person name="Rokhsar D.S."/>
        </authorList>
    </citation>
    <scope>NUCLEOTIDE SEQUENCE [LARGE SCALE GENOMIC DNA]</scope>
    <source>
        <strain evidence="5">cv. BTx623</strain>
    </source>
</reference>
<dbReference type="InterPro" id="IPR029466">
    <property type="entry name" value="NAM-associated_C"/>
</dbReference>
<dbReference type="Gramene" id="KXG23202">
    <property type="protein sequence ID" value="KXG23202"/>
    <property type="gene ID" value="SORBI_3008G068800"/>
</dbReference>
<sequence length="209" mass="24420">MKFHGFFEEVQRRHRSGVPYQEHLGEAHGRYVRKESAKKFQFEQCWLTLRNTQKFESTLEVSKRPTKSRELNLSVGTQQDSETTAQGQESSSIPSTKTTRPPGRKQSKDKLKKNEGDDGYKDMMQNFLVMKTEEQMMKKARWEKDMLLEERKLKVEEQRLQWEQEQKIMFCDVTAMDDDQRAYVLAKRARIVKDMSVGIGETVSGESGV</sequence>
<evidence type="ECO:0000259" key="3">
    <source>
        <dbReference type="Pfam" id="PF14303"/>
    </source>
</evidence>
<evidence type="ECO:0000313" key="5">
    <source>
        <dbReference type="Proteomes" id="UP000000768"/>
    </source>
</evidence>
<feature type="domain" description="No apical meristem-associated C-terminal" evidence="3">
    <location>
        <begin position="38"/>
        <end position="191"/>
    </location>
</feature>
<feature type="region of interest" description="Disordered" evidence="2">
    <location>
        <begin position="60"/>
        <end position="119"/>
    </location>
</feature>
<dbReference type="Pfam" id="PF14303">
    <property type="entry name" value="NAM-associated"/>
    <property type="match status" value="1"/>
</dbReference>
<feature type="coiled-coil region" evidence="1">
    <location>
        <begin position="130"/>
        <end position="159"/>
    </location>
</feature>
<feature type="compositionally biased region" description="Polar residues" evidence="2">
    <location>
        <begin position="74"/>
        <end position="99"/>
    </location>
</feature>
<dbReference type="Proteomes" id="UP000000768">
    <property type="component" value="Chromosome 8"/>
</dbReference>
<reference evidence="5" key="2">
    <citation type="journal article" date="2018" name="Plant J.">
        <title>The Sorghum bicolor reference genome: improved assembly, gene annotations, a transcriptome atlas, and signatures of genome organization.</title>
        <authorList>
            <person name="McCormick R.F."/>
            <person name="Truong S.K."/>
            <person name="Sreedasyam A."/>
            <person name="Jenkins J."/>
            <person name="Shu S."/>
            <person name="Sims D."/>
            <person name="Kennedy M."/>
            <person name="Amirebrahimi M."/>
            <person name="Weers B.D."/>
            <person name="McKinley B."/>
            <person name="Mattison A."/>
            <person name="Morishige D.T."/>
            <person name="Grimwood J."/>
            <person name="Schmutz J."/>
            <person name="Mullet J.E."/>
        </authorList>
    </citation>
    <scope>NUCLEOTIDE SEQUENCE [LARGE SCALE GENOMIC DNA]</scope>
    <source>
        <strain evidence="5">cv. BTx623</strain>
    </source>
</reference>
<gene>
    <name evidence="4" type="ORF">SORBI_3008G068800</name>
</gene>
<evidence type="ECO:0000256" key="1">
    <source>
        <dbReference type="SAM" id="Coils"/>
    </source>
</evidence>
<name>A0A1B6PBW4_SORBI</name>
<dbReference type="STRING" id="4558.A0A1B6PBW4"/>
<dbReference type="PANTHER" id="PTHR45125">
    <property type="entry name" value="F21J9.4-RELATED"/>
    <property type="match status" value="1"/>
</dbReference>
<protein>
    <recommendedName>
        <fullName evidence="3">No apical meristem-associated C-terminal domain-containing protein</fullName>
    </recommendedName>
</protein>